<dbReference type="EMBL" id="CP104013">
    <property type="protein sequence ID" value="UYP46853.1"/>
    <property type="molecule type" value="Genomic_DNA"/>
</dbReference>
<organism evidence="2 3">
    <name type="scientific">Candidatus Lokiarchaeum ossiferum</name>
    <dbReference type="NCBI Taxonomy" id="2951803"/>
    <lineage>
        <taxon>Archaea</taxon>
        <taxon>Promethearchaeati</taxon>
        <taxon>Promethearchaeota</taxon>
        <taxon>Promethearchaeia</taxon>
        <taxon>Promethearchaeales</taxon>
        <taxon>Promethearchaeaceae</taxon>
        <taxon>Candidatus Lokiarchaeum</taxon>
    </lineage>
</organism>
<protein>
    <recommendedName>
        <fullName evidence="4">B box-type domain-containing protein</fullName>
    </recommendedName>
</protein>
<keyword evidence="1" id="KW-0812">Transmembrane</keyword>
<feature type="transmembrane region" description="Helical" evidence="1">
    <location>
        <begin position="64"/>
        <end position="86"/>
    </location>
</feature>
<reference evidence="2" key="1">
    <citation type="submission" date="2022-09" db="EMBL/GenBank/DDBJ databases">
        <title>Actin cytoskeleton and complex cell architecture in an #Asgard archaeon.</title>
        <authorList>
            <person name="Ponce Toledo R.I."/>
            <person name="Schleper C."/>
            <person name="Rodrigues Oliveira T."/>
            <person name="Wollweber F."/>
            <person name="Xu J."/>
            <person name="Rittmann S."/>
            <person name="Klingl A."/>
            <person name="Pilhofer M."/>
        </authorList>
    </citation>
    <scope>NUCLEOTIDE SEQUENCE</scope>
    <source>
        <strain evidence="2">B-35</strain>
    </source>
</reference>
<keyword evidence="1" id="KW-1133">Transmembrane helix</keyword>
<accession>A0ABY6HTL3</accession>
<dbReference type="SUPFAM" id="SSF57903">
    <property type="entry name" value="FYVE/PHD zinc finger"/>
    <property type="match status" value="1"/>
</dbReference>
<evidence type="ECO:0000313" key="2">
    <source>
        <dbReference type="EMBL" id="UYP46853.1"/>
    </source>
</evidence>
<gene>
    <name evidence="2" type="ORF">NEF87_003138</name>
</gene>
<evidence type="ECO:0000256" key="1">
    <source>
        <dbReference type="SAM" id="Phobius"/>
    </source>
</evidence>
<proteinExistence type="predicted"/>
<keyword evidence="1" id="KW-0472">Membrane</keyword>
<feature type="transmembrane region" description="Helical" evidence="1">
    <location>
        <begin position="98"/>
        <end position="116"/>
    </location>
</feature>
<dbReference type="InterPro" id="IPR011011">
    <property type="entry name" value="Znf_FYVE_PHD"/>
</dbReference>
<keyword evidence="3" id="KW-1185">Reference proteome</keyword>
<evidence type="ECO:0000313" key="3">
    <source>
        <dbReference type="Proteomes" id="UP001208689"/>
    </source>
</evidence>
<evidence type="ECO:0008006" key="4">
    <source>
        <dbReference type="Google" id="ProtNLM"/>
    </source>
</evidence>
<sequence length="139" mass="16191">MDEMCTNHPDRLAVETCHYCKKQVCDSCNILYTFTRKRGNIRIRRRYRVCPHCYLEKMEFRSGYLPIGLAVAFFLAIIIIPFYNYFTSETEGWIGGPLMFAAFGGTFIWIILYMFINTKKKAHKAAELRVKGILNGTIQ</sequence>
<dbReference type="Proteomes" id="UP001208689">
    <property type="component" value="Chromosome"/>
</dbReference>
<name>A0ABY6HTL3_9ARCH</name>